<organism evidence="1 2">
    <name type="scientific">Symbiodinium pilosum</name>
    <name type="common">Dinoflagellate</name>
    <dbReference type="NCBI Taxonomy" id="2952"/>
    <lineage>
        <taxon>Eukaryota</taxon>
        <taxon>Sar</taxon>
        <taxon>Alveolata</taxon>
        <taxon>Dinophyceae</taxon>
        <taxon>Suessiales</taxon>
        <taxon>Symbiodiniaceae</taxon>
        <taxon>Symbiodinium</taxon>
    </lineage>
</organism>
<dbReference type="SMART" id="SM00028">
    <property type="entry name" value="TPR"/>
    <property type="match status" value="2"/>
</dbReference>
<dbReference type="InterPro" id="IPR011990">
    <property type="entry name" value="TPR-like_helical_dom_sf"/>
</dbReference>
<dbReference type="EMBL" id="CAJNIZ010020968">
    <property type="protein sequence ID" value="CAE7446994.1"/>
    <property type="molecule type" value="Genomic_DNA"/>
</dbReference>
<dbReference type="AlphaFoldDB" id="A0A812RL75"/>
<gene>
    <name evidence="1" type="primary">abfB</name>
    <name evidence="1" type="ORF">SPIL2461_LOCUS10896</name>
</gene>
<dbReference type="OrthoDB" id="428425at2759"/>
<evidence type="ECO:0000313" key="2">
    <source>
        <dbReference type="Proteomes" id="UP000649617"/>
    </source>
</evidence>
<dbReference type="Gene3D" id="1.25.40.10">
    <property type="entry name" value="Tetratricopeptide repeat domain"/>
    <property type="match status" value="2"/>
</dbReference>
<dbReference type="Proteomes" id="UP000649617">
    <property type="component" value="Unassembled WGS sequence"/>
</dbReference>
<name>A0A812RL75_SYMPI</name>
<evidence type="ECO:0000313" key="1">
    <source>
        <dbReference type="EMBL" id="CAE7446994.1"/>
    </source>
</evidence>
<sequence>MSTLESARRSLAKSAPQEAIREAKEVATSARANKDLQLVAEAVSLQGLALAATGGVVEAQQVLGAELNASRGAGDQRAQATLLAAQSNVALSAGDAKTARRFASEGRQLISRRGAMSERENRELLLRLLVAEANAHLAGGAGEAAASSAWEALALAREAHDEEGQCEALHVMALLFLFFGRTAAQKALEGAAKGELPFASLESSNQSAALLRRLGDKEGEAAAMLFGVAEARLQHGNGLEAQGAARRARDLFRDLRHRRGRLAALQTLVTSLGLDTLAALEATEEELRLFESEGDAAGQVSAFRILADTYIARALYGEARSALRKALELVKGTAAADSEGEILLLLAQVEDTMGRTDAAVESAQKALVIAKSSKLSALVADARRVVSRLQIKCGRVDQAPNRRDAQEALQELTEAARNRDADEFQSVMARLEDLSGYTEDEVKAALIIQDDDDQAGLVQFLKKNQLAVQAAPGASKKSVGRGSIVMTGMSHALLYLSFRMGGLGYGPRFRRCYGYRVEGEGEGALYGAAWLRLLSSQEEWGRRMETQPPILDSMQHSLNAIELAGMTM</sequence>
<protein>
    <submittedName>
        <fullName evidence="1">AbfB protein</fullName>
    </submittedName>
</protein>
<dbReference type="SUPFAM" id="SSF48452">
    <property type="entry name" value="TPR-like"/>
    <property type="match status" value="1"/>
</dbReference>
<comment type="caution">
    <text evidence="1">The sequence shown here is derived from an EMBL/GenBank/DDBJ whole genome shotgun (WGS) entry which is preliminary data.</text>
</comment>
<reference evidence="1" key="1">
    <citation type="submission" date="2021-02" db="EMBL/GenBank/DDBJ databases">
        <authorList>
            <person name="Dougan E. K."/>
            <person name="Rhodes N."/>
            <person name="Thang M."/>
            <person name="Chan C."/>
        </authorList>
    </citation>
    <scope>NUCLEOTIDE SEQUENCE</scope>
</reference>
<keyword evidence="2" id="KW-1185">Reference proteome</keyword>
<dbReference type="InterPro" id="IPR019734">
    <property type="entry name" value="TPR_rpt"/>
</dbReference>
<proteinExistence type="predicted"/>
<accession>A0A812RL75</accession>